<dbReference type="InterPro" id="IPR010623">
    <property type="entry name" value="IcmF_C"/>
</dbReference>
<protein>
    <submittedName>
        <fullName evidence="3">Uncharacterized protein</fullName>
    </submittedName>
</protein>
<gene>
    <name evidence="3" type="ORF">Asru_0530_01</name>
</gene>
<name>A0A0D6P9A5_9PROT</name>
<sequence length="332" mass="34995">MFAPLQALAEPGPAGQPPVLRIQNTLAGAYGTVAGIDSAKDPGVAAQTLAAQVISGQSTDALLGLRVQAASLPRPISDVMRELYSSIWSALLQLAAAQLQSVWARDVDSVCQQTIAGRYPFASLDAASGAPDVALADFAAFFGRGGVMDKFVTTNLALFTQPGASGDLVLATDDGISLNISRTALDQINRARRIRNLFFGTDGNPSLRFFVQPAYLDPRATTATLTFDKTAIRNRHDPPVTTQVQWPSLDSSGAASFSLVTVGGQTPEIVTAGPWAMFRLLAQAERVPGAPGEQTVTFTLAGLRSSWTLRGGSVLSPLTNPNVLGFRCVPRL</sequence>
<keyword evidence="4" id="KW-1185">Reference proteome</keyword>
<accession>A0A0D6P9A5</accession>
<dbReference type="OrthoDB" id="9758229at2"/>
<dbReference type="PANTHER" id="PTHR36153:SF1">
    <property type="entry name" value="TYPE VI SECRETION SYSTEM COMPONENT TSSM1"/>
    <property type="match status" value="1"/>
</dbReference>
<evidence type="ECO:0000259" key="2">
    <source>
        <dbReference type="Pfam" id="PF21070"/>
    </source>
</evidence>
<feature type="domain" description="Type VI secretion system component TssM1 helical" evidence="2">
    <location>
        <begin position="95"/>
        <end position="199"/>
    </location>
</feature>
<dbReference type="Proteomes" id="UP000032680">
    <property type="component" value="Unassembled WGS sequence"/>
</dbReference>
<dbReference type="InterPro" id="IPR048677">
    <property type="entry name" value="TssM1_hel"/>
</dbReference>
<feature type="domain" description="Type VI secretion system IcmF C-terminal" evidence="1">
    <location>
        <begin position="209"/>
        <end position="312"/>
    </location>
</feature>
<dbReference type="InterPro" id="IPR053156">
    <property type="entry name" value="T6SS_TssM-like"/>
</dbReference>
<evidence type="ECO:0000313" key="3">
    <source>
        <dbReference type="EMBL" id="GAN77941.1"/>
    </source>
</evidence>
<organism evidence="3 4">
    <name type="scientific">Acidisphaera rubrifaciens HS-AP3</name>
    <dbReference type="NCBI Taxonomy" id="1231350"/>
    <lineage>
        <taxon>Bacteria</taxon>
        <taxon>Pseudomonadati</taxon>
        <taxon>Pseudomonadota</taxon>
        <taxon>Alphaproteobacteria</taxon>
        <taxon>Acetobacterales</taxon>
        <taxon>Acetobacteraceae</taxon>
        <taxon>Acidisphaera</taxon>
    </lineage>
</organism>
<comment type="caution">
    <text evidence="3">The sequence shown here is derived from an EMBL/GenBank/DDBJ whole genome shotgun (WGS) entry which is preliminary data.</text>
</comment>
<evidence type="ECO:0000313" key="4">
    <source>
        <dbReference type="Proteomes" id="UP000032680"/>
    </source>
</evidence>
<proteinExistence type="predicted"/>
<reference evidence="3 4" key="1">
    <citation type="submission" date="2012-11" db="EMBL/GenBank/DDBJ databases">
        <title>Whole genome sequence of Acidisphaera rubrifaciens HS-AP3.</title>
        <authorList>
            <person name="Azuma Y."/>
            <person name="Higashiura N."/>
            <person name="Hirakawa H."/>
            <person name="Matsushita K."/>
        </authorList>
    </citation>
    <scope>NUCLEOTIDE SEQUENCE [LARGE SCALE GENOMIC DNA]</scope>
    <source>
        <strain evidence="3 4">HS-AP3</strain>
    </source>
</reference>
<evidence type="ECO:0000259" key="1">
    <source>
        <dbReference type="Pfam" id="PF06744"/>
    </source>
</evidence>
<dbReference type="PANTHER" id="PTHR36153">
    <property type="entry name" value="INNER MEMBRANE PROTEIN-RELATED"/>
    <property type="match status" value="1"/>
</dbReference>
<dbReference type="AlphaFoldDB" id="A0A0D6P9A5"/>
<dbReference type="EMBL" id="BANB01000530">
    <property type="protein sequence ID" value="GAN77941.1"/>
    <property type="molecule type" value="Genomic_DNA"/>
</dbReference>
<dbReference type="Pfam" id="PF21070">
    <property type="entry name" value="IcmF_helical"/>
    <property type="match status" value="1"/>
</dbReference>
<dbReference type="Pfam" id="PF06744">
    <property type="entry name" value="IcmF_C"/>
    <property type="match status" value="1"/>
</dbReference>